<keyword evidence="3" id="KW-1185">Reference proteome</keyword>
<comment type="caution">
    <text evidence="2">The sequence shown here is derived from an EMBL/GenBank/DDBJ whole genome shotgun (WGS) entry which is preliminary data.</text>
</comment>
<dbReference type="AlphaFoldDB" id="A0AAW1R8A7"/>
<feature type="region of interest" description="Disordered" evidence="1">
    <location>
        <begin position="71"/>
        <end position="105"/>
    </location>
</feature>
<feature type="compositionally biased region" description="Polar residues" evidence="1">
    <location>
        <begin position="120"/>
        <end position="140"/>
    </location>
</feature>
<dbReference type="SUPFAM" id="SSF57997">
    <property type="entry name" value="Tropomyosin"/>
    <property type="match status" value="1"/>
</dbReference>
<feature type="region of interest" description="Disordered" evidence="1">
    <location>
        <begin position="199"/>
        <end position="256"/>
    </location>
</feature>
<reference evidence="2 3" key="1">
    <citation type="journal article" date="2024" name="Nat. Commun.">
        <title>Phylogenomics reveals the evolutionary origins of lichenization in chlorophyte algae.</title>
        <authorList>
            <person name="Puginier C."/>
            <person name="Libourel C."/>
            <person name="Otte J."/>
            <person name="Skaloud P."/>
            <person name="Haon M."/>
            <person name="Grisel S."/>
            <person name="Petersen M."/>
            <person name="Berrin J.G."/>
            <person name="Delaux P.M."/>
            <person name="Dal Grande F."/>
            <person name="Keller J."/>
        </authorList>
    </citation>
    <scope>NUCLEOTIDE SEQUENCE [LARGE SCALE GENOMIC DNA]</scope>
    <source>
        <strain evidence="2 3">SAG 2043</strain>
    </source>
</reference>
<evidence type="ECO:0000256" key="1">
    <source>
        <dbReference type="SAM" id="MobiDB-lite"/>
    </source>
</evidence>
<dbReference type="Gene3D" id="1.10.287.1490">
    <property type="match status" value="1"/>
</dbReference>
<gene>
    <name evidence="2" type="ORF">WJX72_009407</name>
</gene>
<feature type="region of interest" description="Disordered" evidence="1">
    <location>
        <begin position="120"/>
        <end position="142"/>
    </location>
</feature>
<dbReference type="EMBL" id="JALJOR010000001">
    <property type="protein sequence ID" value="KAK9830047.1"/>
    <property type="molecule type" value="Genomic_DNA"/>
</dbReference>
<feature type="compositionally biased region" description="Basic and acidic residues" evidence="1">
    <location>
        <begin position="247"/>
        <end position="256"/>
    </location>
</feature>
<proteinExistence type="predicted"/>
<dbReference type="Proteomes" id="UP001489004">
    <property type="component" value="Unassembled WGS sequence"/>
</dbReference>
<evidence type="ECO:0000313" key="2">
    <source>
        <dbReference type="EMBL" id="KAK9830047.1"/>
    </source>
</evidence>
<evidence type="ECO:0000313" key="3">
    <source>
        <dbReference type="Proteomes" id="UP001489004"/>
    </source>
</evidence>
<name>A0AAW1R8A7_9CHLO</name>
<organism evidence="2 3">
    <name type="scientific">[Myrmecia] bisecta</name>
    <dbReference type="NCBI Taxonomy" id="41462"/>
    <lineage>
        <taxon>Eukaryota</taxon>
        <taxon>Viridiplantae</taxon>
        <taxon>Chlorophyta</taxon>
        <taxon>core chlorophytes</taxon>
        <taxon>Trebouxiophyceae</taxon>
        <taxon>Trebouxiales</taxon>
        <taxon>Trebouxiaceae</taxon>
        <taxon>Myrmecia</taxon>
    </lineage>
</organism>
<feature type="compositionally biased region" description="Polar residues" evidence="1">
    <location>
        <begin position="204"/>
        <end position="215"/>
    </location>
</feature>
<protein>
    <submittedName>
        <fullName evidence="2">Uncharacterized protein</fullName>
    </submittedName>
</protein>
<sequence length="256" mass="26253">MREAGGTQAGLQAELKQQADQVIKLTSEVTALTTSQKEVESALNDRQAEVQTLKDANESAVQQQQKAAADLQAAQSALTAAEQRATAAEQRATAAEQRAKQADNTLQELRTQLEALKQRLQSSQGALTHGSTTSGASQTADKVANAVASGKAMVEELAVNASKPLNSAAVHVKDAVTQAVDATGAGSLVKVASVIGASHHSTGKAASNETSQKSSDGGLAKVAEAIKAATSDEETGPGLEKALTLESVKKEGSNEL</sequence>
<feature type="compositionally biased region" description="Low complexity" evidence="1">
    <location>
        <begin position="71"/>
        <end position="96"/>
    </location>
</feature>
<accession>A0AAW1R8A7</accession>